<dbReference type="InterPro" id="IPR029044">
    <property type="entry name" value="Nucleotide-diphossugar_trans"/>
</dbReference>
<reference evidence="3" key="1">
    <citation type="submission" date="2017-09" db="EMBL/GenBank/DDBJ databases">
        <title>Depth-based differentiation of microbial function through sediment-hosted aquifers and enrichment of novel symbionts in the deep terrestrial subsurface.</title>
        <authorList>
            <person name="Probst A.J."/>
            <person name="Ladd B."/>
            <person name="Jarett J.K."/>
            <person name="Geller-Mcgrath D.E."/>
            <person name="Sieber C.M.K."/>
            <person name="Emerson J.B."/>
            <person name="Anantharaman K."/>
            <person name="Thomas B.C."/>
            <person name="Malmstrom R."/>
            <person name="Stieglmeier M."/>
            <person name="Klingl A."/>
            <person name="Woyke T."/>
            <person name="Ryan C.M."/>
            <person name="Banfield J.F."/>
        </authorList>
    </citation>
    <scope>NUCLEOTIDE SEQUENCE [LARGE SCALE GENOMIC DNA]</scope>
</reference>
<dbReference type="PANTHER" id="PTHR43179">
    <property type="entry name" value="RHAMNOSYLTRANSFERASE WBBL"/>
    <property type="match status" value="1"/>
</dbReference>
<protein>
    <recommendedName>
        <fullName evidence="1">Glycosyltransferase 2-like domain-containing protein</fullName>
    </recommendedName>
</protein>
<dbReference type="AlphaFoldDB" id="A0A2M7V4N7"/>
<dbReference type="EMBL" id="PFPI01000023">
    <property type="protein sequence ID" value="PIZ93526.1"/>
    <property type="molecule type" value="Genomic_DNA"/>
</dbReference>
<evidence type="ECO:0000313" key="2">
    <source>
        <dbReference type="EMBL" id="PIZ93526.1"/>
    </source>
</evidence>
<comment type="caution">
    <text evidence="2">The sequence shown here is derived from an EMBL/GenBank/DDBJ whole genome shotgun (WGS) entry which is preliminary data.</text>
</comment>
<dbReference type="Proteomes" id="UP000230078">
    <property type="component" value="Unassembled WGS sequence"/>
</dbReference>
<dbReference type="CDD" id="cd04186">
    <property type="entry name" value="GT_2_like_c"/>
    <property type="match status" value="1"/>
</dbReference>
<evidence type="ECO:0000313" key="3">
    <source>
        <dbReference type="Proteomes" id="UP000230078"/>
    </source>
</evidence>
<dbReference type="Gene3D" id="3.90.550.10">
    <property type="entry name" value="Spore Coat Polysaccharide Biosynthesis Protein SpsA, Chain A"/>
    <property type="match status" value="1"/>
</dbReference>
<dbReference type="InterPro" id="IPR001173">
    <property type="entry name" value="Glyco_trans_2-like"/>
</dbReference>
<gene>
    <name evidence="2" type="ORF">COX83_01765</name>
</gene>
<evidence type="ECO:0000259" key="1">
    <source>
        <dbReference type="Pfam" id="PF00535"/>
    </source>
</evidence>
<feature type="domain" description="Glycosyltransferase 2-like" evidence="1">
    <location>
        <begin position="6"/>
        <end position="144"/>
    </location>
</feature>
<accession>A0A2M7V4N7</accession>
<sequence length="280" mass="32984">MKDIAIVIVNYKMKDLIDRCLETLFCDVEGDGLDIDIIVVDNHSEDGVEKMLKETYPTVRVVSQKNNPGFGTSQNVGLSSLDARYYFALNPDTEFLPGQHTIRRLYDFMERHPKIGMVGPKIVYPDGSLQYSCWRFPSFFQPFFNRTKLGKSSLGKKHYDYHMMKDFDHKKTMPVDAIMGSAMFVQGEAMKNVGMFDERFWMYFEDIDWCIRMWEAGWPVYYVHDIVLQHLHGRGSAKVPGLINAFLKNKLFRVHIQSWLKYMWKWRGERKYYSDNKTFI</sequence>
<organism evidence="2 3">
    <name type="scientific">Candidatus Magasanikbacteria bacterium CG_4_10_14_0_2_um_filter_41_31</name>
    <dbReference type="NCBI Taxonomy" id="1974639"/>
    <lineage>
        <taxon>Bacteria</taxon>
        <taxon>Candidatus Magasanikiibacteriota</taxon>
    </lineage>
</organism>
<dbReference type="PANTHER" id="PTHR43179:SF7">
    <property type="entry name" value="RHAMNOSYLTRANSFERASE WBBL"/>
    <property type="match status" value="1"/>
</dbReference>
<dbReference type="Pfam" id="PF00535">
    <property type="entry name" value="Glycos_transf_2"/>
    <property type="match status" value="1"/>
</dbReference>
<dbReference type="SUPFAM" id="SSF53448">
    <property type="entry name" value="Nucleotide-diphospho-sugar transferases"/>
    <property type="match status" value="1"/>
</dbReference>
<proteinExistence type="predicted"/>
<name>A0A2M7V4N7_9BACT</name>